<evidence type="ECO:0000256" key="4">
    <source>
        <dbReference type="ARBA" id="ARBA00022824"/>
    </source>
</evidence>
<keyword evidence="11" id="KW-1185">Reference proteome</keyword>
<comment type="similarity">
    <text evidence="2 8">Belongs to the calreticulin family.</text>
</comment>
<gene>
    <name evidence="10" type="ORF">M9Y10_008331</name>
</gene>
<comment type="subcellular location">
    <subcellularLocation>
        <location evidence="1">Endoplasmic reticulum membrane</location>
        <topology evidence="1">Single-pass membrane protein</topology>
    </subcellularLocation>
</comment>
<dbReference type="PANTHER" id="PTHR11073">
    <property type="entry name" value="CALRETICULIN AND CALNEXIN"/>
    <property type="match status" value="1"/>
</dbReference>
<feature type="region of interest" description="Disordered" evidence="9">
    <location>
        <begin position="428"/>
        <end position="457"/>
    </location>
</feature>
<keyword evidence="6 8" id="KW-0472">Membrane</keyword>
<dbReference type="SUPFAM" id="SSF49899">
    <property type="entry name" value="Concanavalin A-like lectins/glucanases"/>
    <property type="match status" value="1"/>
</dbReference>
<feature type="region of interest" description="Disordered" evidence="9">
    <location>
        <begin position="511"/>
        <end position="553"/>
    </location>
</feature>
<dbReference type="SUPFAM" id="SSF63887">
    <property type="entry name" value="P-domain of calnexin/calreticulin"/>
    <property type="match status" value="1"/>
</dbReference>
<dbReference type="InterPro" id="IPR009033">
    <property type="entry name" value="Calreticulin/calnexin_P_dom_sf"/>
</dbReference>
<sequence length="553" mass="63182">MYFLFLLAGIAFSDPPKKRKIPNKPEGKYVHFQSFKDSDWDNYYIPSSFPHYTGEWAVERSNFVPYEKVLVTKTANANYAISTRFDTPLKLNNQPLIIQYEVRFQESLTCGGAAMKVYGANFNPDVVNPRTPYIIKFGPDRCGTTDKVVFNFCHKNSKTGQVVEHVLKDCPKVPNDRLTHLYTLIIRPDNTYEILVDASSVKQGSLFNGFQPEVNPPKEIDDPNDKKPADWVDNEMYPDPSAKKPDDWDETQPEYIPNPNKLNPPNGWLLNEPPRIPDPKVPKPAEWDDEFFGQWEAPLIDNPKCVEARGCGKYYPPAIRNPKYKGKWNAPQIKNPAYKGPWAPRKIPNPDYYEEPNVHNLDVINGIGFEFSSSSKGECFNNILVSTDEALVHNWNRQRFFPMRRLQNIELKRLEPRPGMPEFGEPLPQQAHQTKQRSVLKQNVEQQSYQQTVQNPDGDLTATINNAANSFVNGYINLYKENPALAIAVVATVIFVPLSLCCCLPLLAPSNKPSHHSRRAEKGDKSGHRGKRRKVVYEYSDEEGEEQQKPKTE</sequence>
<evidence type="ECO:0000256" key="7">
    <source>
        <dbReference type="ARBA" id="ARBA00023186"/>
    </source>
</evidence>
<keyword evidence="7 8" id="KW-0143">Chaperone</keyword>
<dbReference type="PRINTS" id="PR00626">
    <property type="entry name" value="CALRETICULIN"/>
</dbReference>
<feature type="compositionally biased region" description="Polar residues" evidence="9">
    <location>
        <begin position="430"/>
        <end position="455"/>
    </location>
</feature>
<evidence type="ECO:0000313" key="10">
    <source>
        <dbReference type="EMBL" id="KAK8870449.1"/>
    </source>
</evidence>
<keyword evidence="4 8" id="KW-0256">Endoplasmic reticulum</keyword>
<evidence type="ECO:0000256" key="2">
    <source>
        <dbReference type="ARBA" id="ARBA00010983"/>
    </source>
</evidence>
<organism evidence="10 11">
    <name type="scientific">Tritrichomonas musculus</name>
    <dbReference type="NCBI Taxonomy" id="1915356"/>
    <lineage>
        <taxon>Eukaryota</taxon>
        <taxon>Metamonada</taxon>
        <taxon>Parabasalia</taxon>
        <taxon>Tritrichomonadida</taxon>
        <taxon>Tritrichomonadidae</taxon>
        <taxon>Tritrichomonas</taxon>
    </lineage>
</organism>
<evidence type="ECO:0000256" key="6">
    <source>
        <dbReference type="ARBA" id="ARBA00023136"/>
    </source>
</evidence>
<dbReference type="InterPro" id="IPR001580">
    <property type="entry name" value="Calret/calnex"/>
</dbReference>
<evidence type="ECO:0000313" key="11">
    <source>
        <dbReference type="Proteomes" id="UP001470230"/>
    </source>
</evidence>
<dbReference type="Gene3D" id="2.10.250.10">
    <property type="entry name" value="Calreticulin/calnexin, P domain"/>
    <property type="match status" value="1"/>
</dbReference>
<dbReference type="InterPro" id="IPR013320">
    <property type="entry name" value="ConA-like_dom_sf"/>
</dbReference>
<feature type="region of interest" description="Disordered" evidence="9">
    <location>
        <begin position="207"/>
        <end position="272"/>
    </location>
</feature>
<accession>A0ABR2IYX5</accession>
<feature type="compositionally biased region" description="Basic and acidic residues" evidence="9">
    <location>
        <begin position="216"/>
        <end position="230"/>
    </location>
</feature>
<comment type="caution">
    <text evidence="10">The sequence shown here is derived from an EMBL/GenBank/DDBJ whole genome shotgun (WGS) entry which is preliminary data.</text>
</comment>
<keyword evidence="3 8" id="KW-0812">Transmembrane</keyword>
<evidence type="ECO:0000256" key="9">
    <source>
        <dbReference type="SAM" id="MobiDB-lite"/>
    </source>
</evidence>
<protein>
    <recommendedName>
        <fullName evidence="12">Calreticulin family protein</fullName>
    </recommendedName>
</protein>
<reference evidence="10 11" key="1">
    <citation type="submission" date="2024-04" db="EMBL/GenBank/DDBJ databases">
        <title>Tritrichomonas musculus Genome.</title>
        <authorList>
            <person name="Alves-Ferreira E."/>
            <person name="Grigg M."/>
            <person name="Lorenzi H."/>
            <person name="Galac M."/>
        </authorList>
    </citation>
    <scope>NUCLEOTIDE SEQUENCE [LARGE SCALE GENOMIC DNA]</scope>
    <source>
        <strain evidence="10 11">EAF2021</strain>
    </source>
</reference>
<name>A0ABR2IYX5_9EUKA</name>
<dbReference type="Gene3D" id="2.60.120.200">
    <property type="match status" value="1"/>
</dbReference>
<evidence type="ECO:0000256" key="5">
    <source>
        <dbReference type="ARBA" id="ARBA00022989"/>
    </source>
</evidence>
<feature type="transmembrane region" description="Helical" evidence="8">
    <location>
        <begin position="485"/>
        <end position="508"/>
    </location>
</feature>
<dbReference type="Pfam" id="PF00262">
    <property type="entry name" value="Calreticulin"/>
    <property type="match status" value="1"/>
</dbReference>
<keyword evidence="5 8" id="KW-1133">Transmembrane helix</keyword>
<dbReference type="EMBL" id="JAPFFF010000014">
    <property type="protein sequence ID" value="KAK8870449.1"/>
    <property type="molecule type" value="Genomic_DNA"/>
</dbReference>
<proteinExistence type="inferred from homology"/>
<evidence type="ECO:0000256" key="8">
    <source>
        <dbReference type="RuleBase" id="RU362126"/>
    </source>
</evidence>
<evidence type="ECO:0000256" key="3">
    <source>
        <dbReference type="ARBA" id="ARBA00022692"/>
    </source>
</evidence>
<evidence type="ECO:0000256" key="1">
    <source>
        <dbReference type="ARBA" id="ARBA00004389"/>
    </source>
</evidence>
<dbReference type="PANTHER" id="PTHR11073:SF1">
    <property type="entry name" value="CALNEXIN 14D-RELATED"/>
    <property type="match status" value="1"/>
</dbReference>
<evidence type="ECO:0008006" key="12">
    <source>
        <dbReference type="Google" id="ProtNLM"/>
    </source>
</evidence>
<dbReference type="Proteomes" id="UP001470230">
    <property type="component" value="Unassembled WGS sequence"/>
</dbReference>